<dbReference type="PANTHER" id="PTHR37507">
    <property type="entry name" value="SPORULATION PROTEIN YDCC"/>
    <property type="match status" value="1"/>
</dbReference>
<keyword evidence="2" id="KW-0732">Signal</keyword>
<dbReference type="InterPro" id="IPR029046">
    <property type="entry name" value="LolA/LolB/LppX"/>
</dbReference>
<feature type="region of interest" description="Disordered" evidence="1">
    <location>
        <begin position="254"/>
        <end position="287"/>
    </location>
</feature>
<feature type="signal peptide" evidence="2">
    <location>
        <begin position="1"/>
        <end position="36"/>
    </location>
</feature>
<dbReference type="SUPFAM" id="SSF89392">
    <property type="entry name" value="Prokaryotic lipoproteins and lipoprotein localization factors"/>
    <property type="match status" value="1"/>
</dbReference>
<keyword evidence="3" id="KW-0449">Lipoprotein</keyword>
<keyword evidence="4" id="KW-1185">Reference proteome</keyword>
<dbReference type="PANTHER" id="PTHR37507:SF2">
    <property type="entry name" value="SPORULATION PROTEIN YDCC"/>
    <property type="match status" value="1"/>
</dbReference>
<dbReference type="Gene3D" id="2.50.20.10">
    <property type="entry name" value="Lipoprotein localisation LolA/LolB/LppX"/>
    <property type="match status" value="1"/>
</dbReference>
<dbReference type="InterPro" id="IPR052944">
    <property type="entry name" value="Sporulation_related"/>
</dbReference>
<protein>
    <submittedName>
        <fullName evidence="3">Outer membrane lipoprotein carrier protein LolA</fullName>
    </submittedName>
</protein>
<organism evidence="3 4">
    <name type="scientific">Nocardioides panacihumi</name>
    <dbReference type="NCBI Taxonomy" id="400774"/>
    <lineage>
        <taxon>Bacteria</taxon>
        <taxon>Bacillati</taxon>
        <taxon>Actinomycetota</taxon>
        <taxon>Actinomycetes</taxon>
        <taxon>Propionibacteriales</taxon>
        <taxon>Nocardioidaceae</taxon>
        <taxon>Nocardioides</taxon>
    </lineage>
</organism>
<evidence type="ECO:0000313" key="4">
    <source>
        <dbReference type="Proteomes" id="UP001500571"/>
    </source>
</evidence>
<comment type="caution">
    <text evidence="3">The sequence shown here is derived from an EMBL/GenBank/DDBJ whole genome shotgun (WGS) entry which is preliminary data.</text>
</comment>
<dbReference type="RefSeq" id="WP_344045109.1">
    <property type="nucleotide sequence ID" value="NZ_BAAAPB010000002.1"/>
</dbReference>
<name>A0ABN2R4E1_9ACTN</name>
<feature type="chain" id="PRO_5045390297" evidence="2">
    <location>
        <begin position="37"/>
        <end position="373"/>
    </location>
</feature>
<evidence type="ECO:0000256" key="1">
    <source>
        <dbReference type="SAM" id="MobiDB-lite"/>
    </source>
</evidence>
<evidence type="ECO:0000256" key="2">
    <source>
        <dbReference type="SAM" id="SignalP"/>
    </source>
</evidence>
<accession>A0ABN2R4E1</accession>
<evidence type="ECO:0000313" key="3">
    <source>
        <dbReference type="EMBL" id="GAA1963405.1"/>
    </source>
</evidence>
<gene>
    <name evidence="3" type="ORF">GCM10009798_24290</name>
</gene>
<reference evidence="3 4" key="1">
    <citation type="journal article" date="2019" name="Int. J. Syst. Evol. Microbiol.">
        <title>The Global Catalogue of Microorganisms (GCM) 10K type strain sequencing project: providing services to taxonomists for standard genome sequencing and annotation.</title>
        <authorList>
            <consortium name="The Broad Institute Genomics Platform"/>
            <consortium name="The Broad Institute Genome Sequencing Center for Infectious Disease"/>
            <person name="Wu L."/>
            <person name="Ma J."/>
        </authorList>
    </citation>
    <scope>NUCLEOTIDE SEQUENCE [LARGE SCALE GENOMIC DNA]</scope>
    <source>
        <strain evidence="3 4">JCM 15309</strain>
    </source>
</reference>
<proteinExistence type="predicted"/>
<sequence>MTLFARRPQLRWLVPLLTTVVLVSAGSLAAAISANAGDPLPERSAAQLLVDVQNARVDGLSGTVVQSAALGLPSLPGAGGDQSSSLSSLVSGSHTLRVWSAGPDRTRVALLGQLGESDVVRNGSDVWIWSSRDNSARHLTIPADAGHGPATPGETQSMTPQQAADAALAAITPTTRVSTDRTAQVAGRSAYQLVLEPRDPATLVGTVRIAIDGATHIPTRVQVFARGATKPAFEIGFTSFNPSRPSSSVFEFNPPAGAHVTNGSAGGAGDAAGSATTPRESGKAKPQVVGEGWTAVVVAKLPASASGGTNGGSEGRGLGNLDGVVRALPTVSGAWGSGHLLRGTLFSVLLTDDGRVVAGAVAPAGLYAALAAQ</sequence>
<dbReference type="Proteomes" id="UP001500571">
    <property type="component" value="Unassembled WGS sequence"/>
</dbReference>
<dbReference type="EMBL" id="BAAAPB010000002">
    <property type="protein sequence ID" value="GAA1963405.1"/>
    <property type="molecule type" value="Genomic_DNA"/>
</dbReference>